<dbReference type="EMBL" id="GFDL01006796">
    <property type="protein sequence ID" value="JAV28249.1"/>
    <property type="molecule type" value="Transcribed_RNA"/>
</dbReference>
<proteinExistence type="inferred from homology"/>
<dbReference type="PANTHER" id="PTHR13287">
    <property type="entry name" value="ADIPOSE-SECRETED SIGNALING PROTEIN"/>
    <property type="match status" value="1"/>
</dbReference>
<dbReference type="AlphaFoldDB" id="A0A1Q3FKY3"/>
<sequence>MGEEHHVHFDAAVINDELHDNTVIYQISGDGKHLTVHLGFLQIKHRYRLELNIPVNILAEAGFDVGSNKSFAVEEETIPNINCKLLSFSVHILTDRNEKQHYAAVVEFFAHKEKLLKEHLKLCGNEDQSIKLNVTFVARVLGRGKGTPMLRDGIHLISAEDNEESELSDWQGFPTKE</sequence>
<evidence type="ECO:0000313" key="3">
    <source>
        <dbReference type="EMBL" id="JAV28249.1"/>
    </source>
</evidence>
<dbReference type="PANTHER" id="PTHR13287:SF2">
    <property type="entry name" value="ADIPOSE-SECRETED SIGNALING PROTEIN"/>
    <property type="match status" value="1"/>
</dbReference>
<accession>A0A1Q3FKY3</accession>
<reference evidence="3" key="1">
    <citation type="submission" date="2017-01" db="EMBL/GenBank/DDBJ databases">
        <title>A deep insight into the sialotranscriptome of adult male and female Cluex tarsalis mosquitoes.</title>
        <authorList>
            <person name="Ribeiro J.M."/>
            <person name="Moreira F."/>
            <person name="Bernard K.A."/>
            <person name="Calvo E."/>
        </authorList>
    </citation>
    <scope>NUCLEOTIDE SEQUENCE</scope>
    <source>
        <strain evidence="3">Kern County</strain>
        <tissue evidence="3">Salivary glands</tissue>
    </source>
</reference>
<protein>
    <recommendedName>
        <fullName evidence="2">Adipose-secreted signaling protein</fullName>
    </recommendedName>
</protein>
<dbReference type="InterPro" id="IPR026794">
    <property type="entry name" value="ADISSP"/>
</dbReference>
<comment type="similarity">
    <text evidence="1">Belongs to the ADISSP family.</text>
</comment>
<name>A0A1Q3FKY3_CULTA</name>
<dbReference type="Pfam" id="PF15006">
    <property type="entry name" value="DUF4517"/>
    <property type="match status" value="1"/>
</dbReference>
<evidence type="ECO:0000256" key="1">
    <source>
        <dbReference type="ARBA" id="ARBA00035018"/>
    </source>
</evidence>
<organism evidence="3">
    <name type="scientific">Culex tarsalis</name>
    <name type="common">Encephalitis mosquito</name>
    <dbReference type="NCBI Taxonomy" id="7177"/>
    <lineage>
        <taxon>Eukaryota</taxon>
        <taxon>Metazoa</taxon>
        <taxon>Ecdysozoa</taxon>
        <taxon>Arthropoda</taxon>
        <taxon>Hexapoda</taxon>
        <taxon>Insecta</taxon>
        <taxon>Pterygota</taxon>
        <taxon>Neoptera</taxon>
        <taxon>Endopterygota</taxon>
        <taxon>Diptera</taxon>
        <taxon>Nematocera</taxon>
        <taxon>Culicoidea</taxon>
        <taxon>Culicidae</taxon>
        <taxon>Culicinae</taxon>
        <taxon>Culicini</taxon>
        <taxon>Culex</taxon>
        <taxon>Culex</taxon>
    </lineage>
</organism>
<evidence type="ECO:0000256" key="2">
    <source>
        <dbReference type="ARBA" id="ARBA00035300"/>
    </source>
</evidence>